<dbReference type="InterPro" id="IPR042214">
    <property type="entry name" value="TruD_catalytic"/>
</dbReference>
<dbReference type="Pfam" id="PF01142">
    <property type="entry name" value="TruD"/>
    <property type="match status" value="1"/>
</dbReference>
<dbReference type="EMBL" id="BARS01004339">
    <property type="protein sequence ID" value="GAF76645.1"/>
    <property type="molecule type" value="Genomic_DNA"/>
</dbReference>
<dbReference type="GO" id="GO:0001522">
    <property type="term" value="P:pseudouridine synthesis"/>
    <property type="evidence" value="ECO:0007669"/>
    <property type="project" value="InterPro"/>
</dbReference>
<comment type="caution">
    <text evidence="1">The sequence shown here is derived from an EMBL/GenBank/DDBJ whole genome shotgun (WGS) entry which is preliminary data.</text>
</comment>
<organism evidence="1">
    <name type="scientific">marine sediment metagenome</name>
    <dbReference type="NCBI Taxonomy" id="412755"/>
    <lineage>
        <taxon>unclassified sequences</taxon>
        <taxon>metagenomes</taxon>
        <taxon>ecological metagenomes</taxon>
    </lineage>
</organism>
<dbReference type="InterPro" id="IPR001656">
    <property type="entry name" value="PsdUridine_synth_TruD"/>
</dbReference>
<gene>
    <name evidence="1" type="ORF">S01H1_08464</name>
</gene>
<sequence>PISGEVVKNNVVFIPLIGANTKLEGEMGEIYHSILEEEESSLLEFQKPFIKKIGGKGAFRSISFDPEDIRITESSEDELNEGRTKVKVCFKIKKGSYATEFLREIMK</sequence>
<evidence type="ECO:0008006" key="2">
    <source>
        <dbReference type="Google" id="ProtNLM"/>
    </source>
</evidence>
<evidence type="ECO:0000313" key="1">
    <source>
        <dbReference type="EMBL" id="GAF76645.1"/>
    </source>
</evidence>
<dbReference type="GO" id="GO:0009982">
    <property type="term" value="F:pseudouridine synthase activity"/>
    <property type="evidence" value="ECO:0007669"/>
    <property type="project" value="InterPro"/>
</dbReference>
<name>X0TKN8_9ZZZZ</name>
<protein>
    <recommendedName>
        <fullName evidence="2">TRUD domain-containing protein</fullName>
    </recommendedName>
</protein>
<dbReference type="AlphaFoldDB" id="X0TKN8"/>
<reference evidence="1" key="1">
    <citation type="journal article" date="2014" name="Front. Microbiol.">
        <title>High frequency of phylogenetically diverse reductive dehalogenase-homologous genes in deep subseafloor sedimentary metagenomes.</title>
        <authorList>
            <person name="Kawai M."/>
            <person name="Futagami T."/>
            <person name="Toyoda A."/>
            <person name="Takaki Y."/>
            <person name="Nishi S."/>
            <person name="Hori S."/>
            <person name="Arai W."/>
            <person name="Tsubouchi T."/>
            <person name="Morono Y."/>
            <person name="Uchiyama I."/>
            <person name="Ito T."/>
            <person name="Fujiyama A."/>
            <person name="Inagaki F."/>
            <person name="Takami H."/>
        </authorList>
    </citation>
    <scope>NUCLEOTIDE SEQUENCE</scope>
    <source>
        <strain evidence="1">Expedition CK06-06</strain>
    </source>
</reference>
<dbReference type="GO" id="GO:0003723">
    <property type="term" value="F:RNA binding"/>
    <property type="evidence" value="ECO:0007669"/>
    <property type="project" value="InterPro"/>
</dbReference>
<dbReference type="SUPFAM" id="SSF55120">
    <property type="entry name" value="Pseudouridine synthase"/>
    <property type="match status" value="1"/>
</dbReference>
<accession>X0TKN8</accession>
<dbReference type="Gene3D" id="3.30.2350.20">
    <property type="entry name" value="TruD, catalytic domain"/>
    <property type="match status" value="1"/>
</dbReference>
<feature type="non-terminal residue" evidence="1">
    <location>
        <position position="1"/>
    </location>
</feature>
<dbReference type="InterPro" id="IPR020103">
    <property type="entry name" value="PsdUridine_synth_cat_dom_sf"/>
</dbReference>
<proteinExistence type="predicted"/>